<accession>A0ABP7HUZ2</accession>
<feature type="region of interest" description="Disordered" evidence="1">
    <location>
        <begin position="265"/>
        <end position="293"/>
    </location>
</feature>
<dbReference type="InterPro" id="IPR049252">
    <property type="entry name" value="DUF6885"/>
</dbReference>
<protein>
    <submittedName>
        <fullName evidence="2">Uncharacterized protein</fullName>
    </submittedName>
</protein>
<evidence type="ECO:0000313" key="2">
    <source>
        <dbReference type="EMBL" id="GAA3803719.1"/>
    </source>
</evidence>
<proteinExistence type="predicted"/>
<comment type="caution">
    <text evidence="2">The sequence shown here is derived from an EMBL/GenBank/DDBJ whole genome shotgun (WGS) entry which is preliminary data.</text>
</comment>
<dbReference type="Proteomes" id="UP001500888">
    <property type="component" value="Unassembled WGS sequence"/>
</dbReference>
<reference evidence="3" key="1">
    <citation type="journal article" date="2019" name="Int. J. Syst. Evol. Microbiol.">
        <title>The Global Catalogue of Microorganisms (GCM) 10K type strain sequencing project: providing services to taxonomists for standard genome sequencing and annotation.</title>
        <authorList>
            <consortium name="The Broad Institute Genomics Platform"/>
            <consortium name="The Broad Institute Genome Sequencing Center for Infectious Disease"/>
            <person name="Wu L."/>
            <person name="Ma J."/>
        </authorList>
    </citation>
    <scope>NUCLEOTIDE SEQUENCE [LARGE SCALE GENOMIC DNA]</scope>
    <source>
        <strain evidence="3">JCM 16908</strain>
    </source>
</reference>
<evidence type="ECO:0000256" key="1">
    <source>
        <dbReference type="SAM" id="MobiDB-lite"/>
    </source>
</evidence>
<dbReference type="EMBL" id="BAAAZR010000004">
    <property type="protein sequence ID" value="GAA3803719.1"/>
    <property type="molecule type" value="Genomic_DNA"/>
</dbReference>
<gene>
    <name evidence="2" type="ORF">GCM10022226_24380</name>
</gene>
<sequence>MSSISTHLMPDAPALLEAHARSMPQKDELCGAFWASLALETLTGTQVTQDEVAIAAGTLLSLSSDAADSLPPGQLGRRDYVLDLPTTPDVELAGTAPGGVLRALEVVSGGSVAGIPTAGPWTEETVLALAALAAAQPRAVLLLNAATRFLWGSHASMSHAIRYLLGEDVVTPPADWDVGHFLGVIGVMEGPGGRLLLCADTYPSLGVRGLHVQPPEAIAESLRREDSSFSGGAILAVPAEVRTAVQRQITDAGLQVELWDNGCRSPQMDSERIPPAAGLRRAAPTSRITMEKS</sequence>
<organism evidence="2 3">
    <name type="scientific">Sphaerisporangium flaviroseum</name>
    <dbReference type="NCBI Taxonomy" id="509199"/>
    <lineage>
        <taxon>Bacteria</taxon>
        <taxon>Bacillati</taxon>
        <taxon>Actinomycetota</taxon>
        <taxon>Actinomycetes</taxon>
        <taxon>Streptosporangiales</taxon>
        <taxon>Streptosporangiaceae</taxon>
        <taxon>Sphaerisporangium</taxon>
    </lineage>
</organism>
<evidence type="ECO:0000313" key="3">
    <source>
        <dbReference type="Proteomes" id="UP001500888"/>
    </source>
</evidence>
<dbReference type="RefSeq" id="WP_344938016.1">
    <property type="nucleotide sequence ID" value="NZ_BAAAZR010000004.1"/>
</dbReference>
<name>A0ABP7HUZ2_9ACTN</name>
<keyword evidence="3" id="KW-1185">Reference proteome</keyword>
<dbReference type="Pfam" id="PF21819">
    <property type="entry name" value="DUF6885"/>
    <property type="match status" value="1"/>
</dbReference>